<comment type="subcellular location">
    <subcellularLocation>
        <location evidence="1">Cytoplasm</location>
        <location evidence="1">Cytoskeleton</location>
    </subcellularLocation>
</comment>
<feature type="domain" description="Kinesin motor" evidence="11">
    <location>
        <begin position="207"/>
        <end position="544"/>
    </location>
</feature>
<feature type="compositionally biased region" description="Polar residues" evidence="9">
    <location>
        <begin position="1036"/>
        <end position="1049"/>
    </location>
</feature>
<keyword evidence="10" id="KW-1133">Transmembrane helix</keyword>
<sequence length="1184" mass="132335">MVQSTVGAGACKEPANSFNCARHKTSSIRVPTPMPQKDSQQPIESNYHRRMSSLKKSKLPLRNGTAPPTLHMTGQAHQFLEANVKAWMFPNAQSYQDSNKIIPGQIIHPTLHELNKTYQTAVPVNSIENMYGINPSTLFESSTHPQLQASAAASFFARAAQKFNLDPSKKKDDINKKISIMDDNKTHFNLSLISLTFFGYLPLLLHLVKVMLRVTPLASQADCNSSFLMLDSRKKQVTAYDPSTCGLSTPEDRRVGVAAPKMFAFDAIFSQDDSQAEVCSNSLTEVIQAVISGKDGCVFSYGGNKLGKTYTMIGNSESVQDLGIIPCAISWLFKLINEEKQKSGARFSVRVSAVEITEKSEELRDLLAHLATDSEHNGMSPGIYLKDDPIFETQLQNQSELRAPTMEKAALYLDAAIAARNECEEEENSHFLYTLHVYQYRIDKSKAERSVVSGGRSRLHLLDLGASDKPSNGLSLSAITNVILALFNGQKHIPFRNCRLTRVLCEVLGSVTCRAAMIAHVSPSLSSYNDSLNTIQFASRIHRLRRRKAKHFGFLFNDNDDKKENGIKSSSDPDCTSSSEQSCDTVIYMGSNGLSLSDKDITDNEGPPSATSKISLLPTVPEILKFKPQIRDEVKKRDVKLAIQQPKVVSESRLQLAKITSLQSESVNDDVSLNDYRGKSATPAFNFCQFATSDECWIDGPRFSKSKLEARLLPQTEMWVDGPHMYGFMDAHKREMIQRWVELQATHIQNNCQDVLCNVDEILKRCESGDDEESSIHSSKVLLDATQTETRTSADLQMEDGNSSICCSETCLRMASNSDRMMFELETRITRTVSFSNLNHECGAAITPALTRDSCLQVTEDDIYLACRNAIEEHPLRILSEENLASSFTDSLSLGGVASDIDEEIEVNYDDSDAMAFALDNLSRFQIPSDASYVSSLRLGCCISESYVNDGSSLALSQCCSECNCSSVQSAGSKQERRPQSKIPVSIKTAVKKNINSTVELQPNSNEKLELKNDLNAQVSGENSSGYESMVRDSEGSGSSFSTPELTSDTSEDEEHRKCLKLQQANNTFELETYSQEDIERIERRRMLEEQWEMRHKQQEMLRLRSKQQELRRELAMAKNRLMLNPDRWSYDLHVEESMNESDPCFLEVLERETQILEKRVIACKSRIMVVTCFDSSVVDSTQD</sequence>
<feature type="region of interest" description="Disordered" evidence="9">
    <location>
        <begin position="1016"/>
        <end position="1057"/>
    </location>
</feature>
<dbReference type="EnsemblMetazoa" id="SMAR010962-RA">
    <property type="protein sequence ID" value="SMAR010962-PA"/>
    <property type="gene ID" value="SMAR010962"/>
</dbReference>
<dbReference type="eggNOG" id="KOG4280">
    <property type="taxonomic scope" value="Eukaryota"/>
</dbReference>
<dbReference type="InterPro" id="IPR027640">
    <property type="entry name" value="Kinesin-like_fam"/>
</dbReference>
<dbReference type="InterPro" id="IPR036961">
    <property type="entry name" value="Kinesin_motor_dom_sf"/>
</dbReference>
<evidence type="ECO:0000256" key="5">
    <source>
        <dbReference type="ARBA" id="ARBA00022840"/>
    </source>
</evidence>
<dbReference type="PANTHER" id="PTHR21608:SF7">
    <property type="entry name" value="KINESIN-LIKE PROTEIN CG14535"/>
    <property type="match status" value="1"/>
</dbReference>
<keyword evidence="3" id="KW-0493">Microtubule</keyword>
<keyword evidence="6" id="KW-0206">Cytoskeleton</keyword>
<dbReference type="GO" id="GO:0005874">
    <property type="term" value="C:microtubule"/>
    <property type="evidence" value="ECO:0007669"/>
    <property type="project" value="UniProtKB-KW"/>
</dbReference>
<dbReference type="AlphaFoldDB" id="T1JB31"/>
<keyword evidence="8" id="KW-0175">Coiled coil</keyword>
<dbReference type="HOGENOM" id="CLU_272664_0_0_1"/>
<dbReference type="InterPro" id="IPR001752">
    <property type="entry name" value="Kinesin_motor_dom"/>
</dbReference>
<dbReference type="InterPro" id="IPR027417">
    <property type="entry name" value="P-loop_NTPase"/>
</dbReference>
<keyword evidence="13" id="KW-1185">Reference proteome</keyword>
<keyword evidence="10" id="KW-0472">Membrane</keyword>
<keyword evidence="2" id="KW-0963">Cytoplasm</keyword>
<evidence type="ECO:0000256" key="1">
    <source>
        <dbReference type="ARBA" id="ARBA00004245"/>
    </source>
</evidence>
<keyword evidence="10" id="KW-0812">Transmembrane</keyword>
<proteinExistence type="inferred from homology"/>
<feature type="binding site" evidence="7">
    <location>
        <begin position="302"/>
        <end position="309"/>
    </location>
    <ligand>
        <name>ATP</name>
        <dbReference type="ChEBI" id="CHEBI:30616"/>
    </ligand>
</feature>
<dbReference type="PANTHER" id="PTHR21608">
    <property type="entry name" value="KINESIN-LIKE PROTEIN CG14535"/>
    <property type="match status" value="1"/>
</dbReference>
<dbReference type="PROSITE" id="PS50067">
    <property type="entry name" value="KINESIN_MOTOR_2"/>
    <property type="match status" value="1"/>
</dbReference>
<dbReference type="SUPFAM" id="SSF52540">
    <property type="entry name" value="P-loop containing nucleoside triphosphate hydrolases"/>
    <property type="match status" value="1"/>
</dbReference>
<comment type="similarity">
    <text evidence="7">Belongs to the TRAFAC class myosin-kinesin ATPase superfamily. Kinesin family.</text>
</comment>
<dbReference type="EMBL" id="JH432008">
    <property type="status" value="NOT_ANNOTATED_CDS"/>
    <property type="molecule type" value="Genomic_DNA"/>
</dbReference>
<evidence type="ECO:0000256" key="2">
    <source>
        <dbReference type="ARBA" id="ARBA00022490"/>
    </source>
</evidence>
<protein>
    <recommendedName>
        <fullName evidence="11">Kinesin motor domain-containing protein</fullName>
    </recommendedName>
</protein>
<evidence type="ECO:0000256" key="7">
    <source>
        <dbReference type="PROSITE-ProRule" id="PRU00283"/>
    </source>
</evidence>
<evidence type="ECO:0000313" key="13">
    <source>
        <dbReference type="Proteomes" id="UP000014500"/>
    </source>
</evidence>
<dbReference type="PRINTS" id="PR00380">
    <property type="entry name" value="KINESINHEAVY"/>
</dbReference>
<evidence type="ECO:0000256" key="8">
    <source>
        <dbReference type="SAM" id="Coils"/>
    </source>
</evidence>
<dbReference type="FunFam" id="3.40.850.10:FF:000147">
    <property type="entry name" value="kinesin-like protein CG14535"/>
    <property type="match status" value="1"/>
</dbReference>
<dbReference type="Proteomes" id="UP000014500">
    <property type="component" value="Unassembled WGS sequence"/>
</dbReference>
<evidence type="ECO:0000256" key="10">
    <source>
        <dbReference type="SAM" id="Phobius"/>
    </source>
</evidence>
<reference evidence="12" key="2">
    <citation type="submission" date="2015-02" db="UniProtKB">
        <authorList>
            <consortium name="EnsemblMetazoa"/>
        </authorList>
    </citation>
    <scope>IDENTIFICATION</scope>
</reference>
<evidence type="ECO:0000256" key="6">
    <source>
        <dbReference type="ARBA" id="ARBA00023212"/>
    </source>
</evidence>
<keyword evidence="7" id="KW-0505">Motor protein</keyword>
<evidence type="ECO:0000256" key="9">
    <source>
        <dbReference type="SAM" id="MobiDB-lite"/>
    </source>
</evidence>
<dbReference type="Gene3D" id="3.40.850.10">
    <property type="entry name" value="Kinesin motor domain"/>
    <property type="match status" value="1"/>
</dbReference>
<dbReference type="GO" id="GO:0005524">
    <property type="term" value="F:ATP binding"/>
    <property type="evidence" value="ECO:0007669"/>
    <property type="project" value="UniProtKB-UniRule"/>
</dbReference>
<dbReference type="SMART" id="SM00129">
    <property type="entry name" value="KISc"/>
    <property type="match status" value="1"/>
</dbReference>
<evidence type="ECO:0000259" key="11">
    <source>
        <dbReference type="PROSITE" id="PS50067"/>
    </source>
</evidence>
<dbReference type="GO" id="GO:0003777">
    <property type="term" value="F:microtubule motor activity"/>
    <property type="evidence" value="ECO:0007669"/>
    <property type="project" value="InterPro"/>
</dbReference>
<feature type="transmembrane region" description="Helical" evidence="10">
    <location>
        <begin position="186"/>
        <end position="208"/>
    </location>
</feature>
<name>T1JB31_STRMM</name>
<evidence type="ECO:0000313" key="12">
    <source>
        <dbReference type="EnsemblMetazoa" id="SMAR010962-PA"/>
    </source>
</evidence>
<evidence type="ECO:0000256" key="3">
    <source>
        <dbReference type="ARBA" id="ARBA00022701"/>
    </source>
</evidence>
<reference evidence="13" key="1">
    <citation type="submission" date="2011-05" db="EMBL/GenBank/DDBJ databases">
        <authorList>
            <person name="Richards S.R."/>
            <person name="Qu J."/>
            <person name="Jiang H."/>
            <person name="Jhangiani S.N."/>
            <person name="Agravi P."/>
            <person name="Goodspeed R."/>
            <person name="Gross S."/>
            <person name="Mandapat C."/>
            <person name="Jackson L."/>
            <person name="Mathew T."/>
            <person name="Pu L."/>
            <person name="Thornton R."/>
            <person name="Saada N."/>
            <person name="Wilczek-Boney K.B."/>
            <person name="Lee S."/>
            <person name="Kovar C."/>
            <person name="Wu Y."/>
            <person name="Scherer S.E."/>
            <person name="Worley K.C."/>
            <person name="Muzny D.M."/>
            <person name="Gibbs R."/>
        </authorList>
    </citation>
    <scope>NUCLEOTIDE SEQUENCE</scope>
    <source>
        <strain evidence="13">Brora</strain>
    </source>
</reference>
<keyword evidence="4 7" id="KW-0547">Nucleotide-binding</keyword>
<keyword evidence="5 7" id="KW-0067">ATP-binding</keyword>
<organism evidence="12 13">
    <name type="scientific">Strigamia maritima</name>
    <name type="common">European centipede</name>
    <name type="synonym">Geophilus maritimus</name>
    <dbReference type="NCBI Taxonomy" id="126957"/>
    <lineage>
        <taxon>Eukaryota</taxon>
        <taxon>Metazoa</taxon>
        <taxon>Ecdysozoa</taxon>
        <taxon>Arthropoda</taxon>
        <taxon>Myriapoda</taxon>
        <taxon>Chilopoda</taxon>
        <taxon>Pleurostigmophora</taxon>
        <taxon>Geophilomorpha</taxon>
        <taxon>Linotaeniidae</taxon>
        <taxon>Strigamia</taxon>
    </lineage>
</organism>
<feature type="compositionally biased region" description="Polar residues" evidence="9">
    <location>
        <begin position="1016"/>
        <end position="1027"/>
    </location>
</feature>
<dbReference type="PhylomeDB" id="T1JB31"/>
<dbReference type="GO" id="GO:0008017">
    <property type="term" value="F:microtubule binding"/>
    <property type="evidence" value="ECO:0007669"/>
    <property type="project" value="InterPro"/>
</dbReference>
<accession>T1JB31</accession>
<dbReference type="Pfam" id="PF00225">
    <property type="entry name" value="Kinesin"/>
    <property type="match status" value="1"/>
</dbReference>
<dbReference type="STRING" id="126957.T1JB31"/>
<evidence type="ECO:0000256" key="4">
    <source>
        <dbReference type="ARBA" id="ARBA00022741"/>
    </source>
</evidence>
<feature type="coiled-coil region" evidence="8">
    <location>
        <begin position="1094"/>
        <end position="1121"/>
    </location>
</feature>
<dbReference type="GO" id="GO:0007018">
    <property type="term" value="P:microtubule-based movement"/>
    <property type="evidence" value="ECO:0007669"/>
    <property type="project" value="InterPro"/>
</dbReference>